<dbReference type="Gene3D" id="3.40.50.1820">
    <property type="entry name" value="alpha/beta hydrolase"/>
    <property type="match status" value="1"/>
</dbReference>
<comment type="catalytic activity">
    <reaction evidence="28">
        <text>(3R)-hydroxytetradecanoyl-[ACP] = (2E)-tetradecenoyl-[ACP] + H2O</text>
        <dbReference type="Rhea" id="RHEA:41892"/>
        <dbReference type="Rhea" id="RHEA-COMP:9646"/>
        <dbReference type="Rhea" id="RHEA-COMP:9647"/>
        <dbReference type="ChEBI" id="CHEBI:15377"/>
        <dbReference type="ChEBI" id="CHEBI:78474"/>
        <dbReference type="ChEBI" id="CHEBI:78475"/>
    </reaction>
    <physiologicalReaction direction="left-to-right" evidence="28">
        <dbReference type="Rhea" id="RHEA:41893"/>
    </physiologicalReaction>
</comment>
<dbReference type="InterPro" id="IPR014031">
    <property type="entry name" value="Ketoacyl_synth_C"/>
</dbReference>
<evidence type="ECO:0000256" key="33">
    <source>
        <dbReference type="ARBA" id="ARBA00044883"/>
    </source>
</evidence>
<comment type="catalytic activity">
    <reaction evidence="47">
        <text>tetradecanoyl-[ACP] + H2O = tetradecanoate + holo-[ACP] + H(+)</text>
        <dbReference type="Rhea" id="RHEA:30123"/>
        <dbReference type="Rhea" id="RHEA-COMP:9648"/>
        <dbReference type="Rhea" id="RHEA-COMP:9685"/>
        <dbReference type="ChEBI" id="CHEBI:15377"/>
        <dbReference type="ChEBI" id="CHEBI:15378"/>
        <dbReference type="ChEBI" id="CHEBI:30807"/>
        <dbReference type="ChEBI" id="CHEBI:64479"/>
        <dbReference type="ChEBI" id="CHEBI:78477"/>
        <dbReference type="EC" id="3.1.2.14"/>
    </reaction>
    <physiologicalReaction direction="left-to-right" evidence="47">
        <dbReference type="Rhea" id="RHEA:30124"/>
    </physiologicalReaction>
</comment>
<dbReference type="GO" id="GO:0141148">
    <property type="term" value="F:enoyl-[acyl-carrier-protein] reductase (NADPH) activity"/>
    <property type="evidence" value="ECO:0007669"/>
    <property type="project" value="UniProtKB-EC"/>
</dbReference>
<dbReference type="GO" id="GO:0019171">
    <property type="term" value="F:(3R)-hydroxyacyl-[acyl-carrier-protein] dehydratase activity"/>
    <property type="evidence" value="ECO:0007669"/>
    <property type="project" value="UniProtKB-EC"/>
</dbReference>
<keyword evidence="8" id="KW-0596">Phosphopantetheine</keyword>
<keyword evidence="10" id="KW-0597">Phosphoprotein</keyword>
<evidence type="ECO:0000256" key="62">
    <source>
        <dbReference type="ARBA" id="ARBA00049521"/>
    </source>
</evidence>
<evidence type="ECO:0000259" key="66">
    <source>
        <dbReference type="PROSITE" id="PS52004"/>
    </source>
</evidence>
<dbReference type="EC" id="1.3.1.39" evidence="2"/>
<dbReference type="FunFam" id="3.40.50.720:FF:000209">
    <property type="entry name" value="Polyketide synthase Pks12"/>
    <property type="match status" value="1"/>
</dbReference>
<evidence type="ECO:0000256" key="24">
    <source>
        <dbReference type="ARBA" id="ARBA00023351"/>
    </source>
</evidence>
<dbReference type="InterPro" id="IPR016039">
    <property type="entry name" value="Thiolase-like"/>
</dbReference>
<keyword evidence="21" id="KW-0275">Fatty acid biosynthesis</keyword>
<evidence type="ECO:0000256" key="63">
    <source>
        <dbReference type="ARBA" id="ARBA00049533"/>
    </source>
</evidence>
<dbReference type="CDD" id="cd08954">
    <property type="entry name" value="KR_1_FAS_SDR_x"/>
    <property type="match status" value="1"/>
</dbReference>
<comment type="catalytic activity">
    <reaction evidence="40">
        <text>dodecanoyl-[ACP] + malonyl-[ACP] + H(+) = 3-oxotetradecanoyl-[ACP] + holo-[ACP] + CO2</text>
        <dbReference type="Rhea" id="RHEA:41884"/>
        <dbReference type="Rhea" id="RHEA-COMP:9623"/>
        <dbReference type="Rhea" id="RHEA-COMP:9644"/>
        <dbReference type="Rhea" id="RHEA-COMP:9645"/>
        <dbReference type="Rhea" id="RHEA-COMP:9685"/>
        <dbReference type="ChEBI" id="CHEBI:15378"/>
        <dbReference type="ChEBI" id="CHEBI:16526"/>
        <dbReference type="ChEBI" id="CHEBI:64479"/>
        <dbReference type="ChEBI" id="CHEBI:65264"/>
        <dbReference type="ChEBI" id="CHEBI:78449"/>
        <dbReference type="ChEBI" id="CHEBI:78473"/>
    </reaction>
    <physiologicalReaction direction="left-to-right" evidence="40">
        <dbReference type="Rhea" id="RHEA:41885"/>
    </physiologicalReaction>
</comment>
<dbReference type="SUPFAM" id="SSF52151">
    <property type="entry name" value="FabD/lysophospholipase-like"/>
    <property type="match status" value="1"/>
</dbReference>
<dbReference type="OrthoDB" id="329835at2759"/>
<comment type="function">
    <text evidence="32">Fatty acid synthetase is a multifunctional enzyme that catalyzes the de novo biosynthesis of long-chain saturated fatty acids starting from acetyl-CoA and malonyl-CoA in the presence of NADPH. This multifunctional protein contains 7 catalytic activities and a site for the binding of the prosthetic group 4'-phosphopantetheine of the acyl carrier protein ([ACP]) domain.</text>
</comment>
<comment type="catalytic activity">
    <reaction evidence="42">
        <text>(2E)-hexenoyl-[ACP] + NADPH + H(+) = hexanoyl-[ACP] + NADP(+)</text>
        <dbReference type="Rhea" id="RHEA:41832"/>
        <dbReference type="Rhea" id="RHEA-COMP:9631"/>
        <dbReference type="Rhea" id="RHEA-COMP:9632"/>
        <dbReference type="ChEBI" id="CHEBI:15378"/>
        <dbReference type="ChEBI" id="CHEBI:57783"/>
        <dbReference type="ChEBI" id="CHEBI:58349"/>
        <dbReference type="ChEBI" id="CHEBI:78458"/>
        <dbReference type="ChEBI" id="CHEBI:78459"/>
    </reaction>
    <physiologicalReaction direction="left-to-right" evidence="42">
        <dbReference type="Rhea" id="RHEA:41833"/>
    </physiologicalReaction>
</comment>
<evidence type="ECO:0000256" key="13">
    <source>
        <dbReference type="ARBA" id="ARBA00022801"/>
    </source>
</evidence>
<comment type="caution">
    <text evidence="68">The sequence shown here is derived from an EMBL/GenBank/DDBJ whole genome shotgun (WGS) entry which is preliminary data.</text>
</comment>
<dbReference type="PROSITE" id="PS52019">
    <property type="entry name" value="PKS_MFAS_DH"/>
    <property type="match status" value="1"/>
</dbReference>
<dbReference type="InterPro" id="IPR020806">
    <property type="entry name" value="PKS_PP-bd"/>
</dbReference>
<dbReference type="SMART" id="SM00822">
    <property type="entry name" value="PKS_KR"/>
    <property type="match status" value="1"/>
</dbReference>
<dbReference type="SMART" id="SM00825">
    <property type="entry name" value="PKS_KS"/>
    <property type="match status" value="1"/>
</dbReference>
<evidence type="ECO:0000256" key="48">
    <source>
        <dbReference type="ARBA" id="ARBA00048420"/>
    </source>
</evidence>
<dbReference type="FunFam" id="1.10.1200.10:FF:000013">
    <property type="entry name" value="Fatty acid synthase"/>
    <property type="match status" value="1"/>
</dbReference>
<dbReference type="EC" id="1.1.1.100" evidence="5"/>
<evidence type="ECO:0000313" key="68">
    <source>
        <dbReference type="EMBL" id="VDI15922.1"/>
    </source>
</evidence>
<evidence type="ECO:0000256" key="42">
    <source>
        <dbReference type="ARBA" id="ARBA00047897"/>
    </source>
</evidence>
<evidence type="ECO:0000256" key="30">
    <source>
        <dbReference type="ARBA" id="ARBA00023401"/>
    </source>
</evidence>
<evidence type="ECO:0000256" key="18">
    <source>
        <dbReference type="ARBA" id="ARBA00023002"/>
    </source>
</evidence>
<dbReference type="InterPro" id="IPR036736">
    <property type="entry name" value="ACP-like_sf"/>
</dbReference>
<feature type="domain" description="Ketosynthase family 3 (KS3)" evidence="66">
    <location>
        <begin position="34"/>
        <end position="439"/>
    </location>
</feature>
<evidence type="ECO:0000256" key="53">
    <source>
        <dbReference type="ARBA" id="ARBA00048704"/>
    </source>
</evidence>
<evidence type="ECO:0000256" key="38">
    <source>
        <dbReference type="ARBA" id="ARBA00047451"/>
    </source>
</evidence>
<dbReference type="Pfam" id="PF13489">
    <property type="entry name" value="Methyltransf_23"/>
    <property type="match status" value="1"/>
</dbReference>
<keyword evidence="13" id="KW-0378">Hydrolase</keyword>
<dbReference type="InterPro" id="IPR049552">
    <property type="entry name" value="PKS_DH_N"/>
</dbReference>
<keyword evidence="12" id="KW-0702">S-nitrosylation</keyword>
<evidence type="ECO:0000256" key="7">
    <source>
        <dbReference type="ARBA" id="ARBA00018769"/>
    </source>
</evidence>
<dbReference type="InterPro" id="IPR057326">
    <property type="entry name" value="KR_dom"/>
</dbReference>
<evidence type="ECO:0000256" key="41">
    <source>
        <dbReference type="ARBA" id="ARBA00047810"/>
    </source>
</evidence>
<name>A0A8B6DAK4_MYTGA</name>
<evidence type="ECO:0000256" key="58">
    <source>
        <dbReference type="ARBA" id="ARBA00049263"/>
    </source>
</evidence>
<comment type="catalytic activity">
    <reaction evidence="29">
        <text>(3R)-hydroxyoctadecanoyl-[ACP] = (2E)-octadecenoyl-[ACP] + H2O</text>
        <dbReference type="Rhea" id="RHEA:41924"/>
        <dbReference type="Rhea" id="RHEA-COMP:9654"/>
        <dbReference type="Rhea" id="RHEA-COMP:9655"/>
        <dbReference type="ChEBI" id="CHEBI:15377"/>
        <dbReference type="ChEBI" id="CHEBI:78488"/>
        <dbReference type="ChEBI" id="CHEBI:78489"/>
    </reaction>
    <physiologicalReaction direction="left-to-right" evidence="29">
        <dbReference type="Rhea" id="RHEA:41925"/>
    </physiologicalReaction>
</comment>
<comment type="catalytic activity">
    <reaction evidence="49">
        <text>a fatty acyl-[ACP] + malonyl-[ACP] + H(+) = a 3-oxoacyl-[ACP] + holo-[ACP] + CO2</text>
        <dbReference type="Rhea" id="RHEA:22836"/>
        <dbReference type="Rhea" id="RHEA-COMP:9623"/>
        <dbReference type="Rhea" id="RHEA-COMP:9685"/>
        <dbReference type="Rhea" id="RHEA-COMP:9916"/>
        <dbReference type="Rhea" id="RHEA-COMP:14125"/>
        <dbReference type="ChEBI" id="CHEBI:15378"/>
        <dbReference type="ChEBI" id="CHEBI:16526"/>
        <dbReference type="ChEBI" id="CHEBI:64479"/>
        <dbReference type="ChEBI" id="CHEBI:78449"/>
        <dbReference type="ChEBI" id="CHEBI:78776"/>
        <dbReference type="ChEBI" id="CHEBI:138651"/>
        <dbReference type="EC" id="2.3.1.41"/>
    </reaction>
    <physiologicalReaction direction="left-to-right" evidence="49">
        <dbReference type="Rhea" id="RHEA:22837"/>
    </physiologicalReaction>
</comment>
<evidence type="ECO:0000256" key="32">
    <source>
        <dbReference type="ARBA" id="ARBA00023442"/>
    </source>
</evidence>
<evidence type="ECO:0000256" key="25">
    <source>
        <dbReference type="ARBA" id="ARBA00023373"/>
    </source>
</evidence>
<comment type="catalytic activity">
    <reaction evidence="48">
        <text>(2E)-octenoyl-[ACP] + NADPH + H(+) = octanoyl-[ACP] + NADP(+)</text>
        <dbReference type="Rhea" id="RHEA:41848"/>
        <dbReference type="Rhea" id="RHEA-COMP:9635"/>
        <dbReference type="Rhea" id="RHEA-COMP:9636"/>
        <dbReference type="ChEBI" id="CHEBI:15378"/>
        <dbReference type="ChEBI" id="CHEBI:57783"/>
        <dbReference type="ChEBI" id="CHEBI:58349"/>
        <dbReference type="ChEBI" id="CHEBI:78462"/>
        <dbReference type="ChEBI" id="CHEBI:78463"/>
    </reaction>
    <physiologicalReaction direction="left-to-right" evidence="48">
        <dbReference type="Rhea" id="RHEA:41849"/>
    </physiologicalReaction>
</comment>
<comment type="catalytic activity">
    <reaction evidence="53">
        <text>hexadecanoyl-[ACP] + H2O = hexadecanoate + holo-[ACP] + H(+)</text>
        <dbReference type="Rhea" id="RHEA:41932"/>
        <dbReference type="Rhea" id="RHEA-COMP:9652"/>
        <dbReference type="Rhea" id="RHEA-COMP:9685"/>
        <dbReference type="ChEBI" id="CHEBI:7896"/>
        <dbReference type="ChEBI" id="CHEBI:15377"/>
        <dbReference type="ChEBI" id="CHEBI:15378"/>
        <dbReference type="ChEBI" id="CHEBI:64479"/>
        <dbReference type="ChEBI" id="CHEBI:78483"/>
        <dbReference type="EC" id="3.1.2.14"/>
    </reaction>
    <physiologicalReaction direction="left-to-right" evidence="53">
        <dbReference type="Rhea" id="RHEA:41933"/>
    </physiologicalReaction>
</comment>
<dbReference type="InterPro" id="IPR050091">
    <property type="entry name" value="PKS_NRPS_Biosynth_Enz"/>
</dbReference>
<dbReference type="PROSITE" id="PS00606">
    <property type="entry name" value="KS3_1"/>
    <property type="match status" value="1"/>
</dbReference>
<dbReference type="Pfam" id="PF02801">
    <property type="entry name" value="Ketoacyl-synt_C"/>
    <property type="match status" value="1"/>
</dbReference>
<dbReference type="Gene3D" id="1.10.1200.10">
    <property type="entry name" value="ACP-like"/>
    <property type="match status" value="1"/>
</dbReference>
<comment type="catalytic activity">
    <reaction evidence="57">
        <text>(2E)-tetradecenoyl-[ACP] + NADPH + H(+) = tetradecanoyl-[ACP] + NADP(+)</text>
        <dbReference type="Rhea" id="RHEA:41896"/>
        <dbReference type="Rhea" id="RHEA-COMP:9647"/>
        <dbReference type="Rhea" id="RHEA-COMP:9648"/>
        <dbReference type="ChEBI" id="CHEBI:15378"/>
        <dbReference type="ChEBI" id="CHEBI:57783"/>
        <dbReference type="ChEBI" id="CHEBI:58349"/>
        <dbReference type="ChEBI" id="CHEBI:78475"/>
        <dbReference type="ChEBI" id="CHEBI:78477"/>
    </reaction>
    <physiologicalReaction direction="left-to-right" evidence="57">
        <dbReference type="Rhea" id="RHEA:41897"/>
    </physiologicalReaction>
</comment>
<dbReference type="InterPro" id="IPR036291">
    <property type="entry name" value="NAD(P)-bd_dom_sf"/>
</dbReference>
<evidence type="ECO:0000256" key="27">
    <source>
        <dbReference type="ARBA" id="ARBA00023394"/>
    </source>
</evidence>
<comment type="catalytic activity">
    <reaction evidence="59">
        <text>3-oxohexadecanoyl-[ACP] + NADPH + H(+) = (3R)-hydroxyhexadecanoyl-[ACP] + NADP(+)</text>
        <dbReference type="Rhea" id="RHEA:41904"/>
        <dbReference type="Rhea" id="RHEA-COMP:9649"/>
        <dbReference type="Rhea" id="RHEA-COMP:9650"/>
        <dbReference type="ChEBI" id="CHEBI:15378"/>
        <dbReference type="ChEBI" id="CHEBI:57783"/>
        <dbReference type="ChEBI" id="CHEBI:58349"/>
        <dbReference type="ChEBI" id="CHEBI:78478"/>
        <dbReference type="ChEBI" id="CHEBI:78480"/>
    </reaction>
    <physiologicalReaction direction="left-to-right" evidence="59">
        <dbReference type="Rhea" id="RHEA:41905"/>
    </physiologicalReaction>
</comment>
<evidence type="ECO:0000256" key="28">
    <source>
        <dbReference type="ARBA" id="ARBA00023398"/>
    </source>
</evidence>
<dbReference type="SUPFAM" id="SSF53474">
    <property type="entry name" value="alpha/beta-Hydrolases"/>
    <property type="match status" value="1"/>
</dbReference>
<comment type="catalytic activity">
    <reaction evidence="61">
        <text>butanoyl-[ACP] + malonyl-[ACP] + H(+) = 3-oxohexanoyl-[ACP] + holo-[ACP] + CO2</text>
        <dbReference type="Rhea" id="RHEA:41820"/>
        <dbReference type="Rhea" id="RHEA-COMP:9623"/>
        <dbReference type="Rhea" id="RHEA-COMP:9628"/>
        <dbReference type="Rhea" id="RHEA-COMP:9629"/>
        <dbReference type="Rhea" id="RHEA-COMP:9685"/>
        <dbReference type="ChEBI" id="CHEBI:15378"/>
        <dbReference type="ChEBI" id="CHEBI:16526"/>
        <dbReference type="ChEBI" id="CHEBI:64479"/>
        <dbReference type="ChEBI" id="CHEBI:78449"/>
        <dbReference type="ChEBI" id="CHEBI:78454"/>
        <dbReference type="ChEBI" id="CHEBI:78456"/>
    </reaction>
    <physiologicalReaction direction="left-to-right" evidence="61">
        <dbReference type="Rhea" id="RHEA:41821"/>
    </physiologicalReaction>
</comment>
<evidence type="ECO:0000256" key="52">
    <source>
        <dbReference type="ARBA" id="ARBA00048691"/>
    </source>
</evidence>
<evidence type="ECO:0000256" key="20">
    <source>
        <dbReference type="ARBA" id="ARBA00023098"/>
    </source>
</evidence>
<dbReference type="GO" id="GO:0004312">
    <property type="term" value="F:fatty acid synthase activity"/>
    <property type="evidence" value="ECO:0007669"/>
    <property type="project" value="UniProtKB-EC"/>
</dbReference>
<evidence type="ECO:0000313" key="69">
    <source>
        <dbReference type="Proteomes" id="UP000596742"/>
    </source>
</evidence>
<dbReference type="InterPro" id="IPR001031">
    <property type="entry name" value="Thioesterase"/>
</dbReference>
<comment type="catalytic activity">
    <reaction evidence="54">
        <text>3-oxotetradecanoyl-[ACP] + NADPH + H(+) = (3R)-hydroxytetradecanoyl-[ACP] + NADP(+)</text>
        <dbReference type="Rhea" id="RHEA:41888"/>
        <dbReference type="Rhea" id="RHEA-COMP:9645"/>
        <dbReference type="Rhea" id="RHEA-COMP:9646"/>
        <dbReference type="ChEBI" id="CHEBI:15378"/>
        <dbReference type="ChEBI" id="CHEBI:57783"/>
        <dbReference type="ChEBI" id="CHEBI:58349"/>
        <dbReference type="ChEBI" id="CHEBI:78473"/>
        <dbReference type="ChEBI" id="CHEBI:78474"/>
    </reaction>
    <physiologicalReaction direction="left-to-right" evidence="54">
        <dbReference type="Rhea" id="RHEA:41889"/>
    </physiologicalReaction>
</comment>
<comment type="catalytic activity">
    <reaction evidence="31">
        <text>(3R)-hydroxybutanoyl-[ACP] = (2E)-butenoyl-[ACP] + H2O</text>
        <dbReference type="Rhea" id="RHEA:41808"/>
        <dbReference type="Rhea" id="RHEA-COMP:9626"/>
        <dbReference type="Rhea" id="RHEA-COMP:9627"/>
        <dbReference type="ChEBI" id="CHEBI:15377"/>
        <dbReference type="ChEBI" id="CHEBI:78451"/>
        <dbReference type="ChEBI" id="CHEBI:78453"/>
    </reaction>
    <physiologicalReaction direction="left-to-right" evidence="31">
        <dbReference type="Rhea" id="RHEA:41809"/>
    </physiologicalReaction>
</comment>
<comment type="catalytic activity">
    <reaction evidence="60">
        <text>3-oxooctanoyl-[ACP] + NADPH + H(+) = (3R)-hydroxyoctanoyl-[ACP] + NADP(+)</text>
        <dbReference type="Rhea" id="RHEA:41840"/>
        <dbReference type="Rhea" id="RHEA-COMP:9633"/>
        <dbReference type="Rhea" id="RHEA-COMP:9634"/>
        <dbReference type="ChEBI" id="CHEBI:15378"/>
        <dbReference type="ChEBI" id="CHEBI:57783"/>
        <dbReference type="ChEBI" id="CHEBI:58349"/>
        <dbReference type="ChEBI" id="CHEBI:78460"/>
        <dbReference type="ChEBI" id="CHEBI:78461"/>
    </reaction>
    <physiologicalReaction direction="left-to-right" evidence="60">
        <dbReference type="Rhea" id="RHEA:41841"/>
    </physiologicalReaction>
</comment>
<comment type="catalytic activity">
    <reaction evidence="43">
        <text>3-oxobutanoyl-[ACP] + NADPH + H(+) = (3R)-hydroxybutanoyl-[ACP] + NADP(+)</text>
        <dbReference type="Rhea" id="RHEA:41804"/>
        <dbReference type="Rhea" id="RHEA-COMP:9625"/>
        <dbReference type="Rhea" id="RHEA-COMP:9626"/>
        <dbReference type="ChEBI" id="CHEBI:15378"/>
        <dbReference type="ChEBI" id="CHEBI:57783"/>
        <dbReference type="ChEBI" id="CHEBI:58349"/>
        <dbReference type="ChEBI" id="CHEBI:78450"/>
        <dbReference type="ChEBI" id="CHEBI:78451"/>
    </reaction>
    <physiologicalReaction direction="left-to-right" evidence="43">
        <dbReference type="Rhea" id="RHEA:41805"/>
    </physiologicalReaction>
</comment>
<dbReference type="InterPro" id="IPR020843">
    <property type="entry name" value="ER"/>
</dbReference>
<keyword evidence="68" id="KW-0012">Acyltransferase</keyword>
<dbReference type="Gene3D" id="3.40.50.150">
    <property type="entry name" value="Vaccinia Virus protein VP39"/>
    <property type="match status" value="1"/>
</dbReference>
<evidence type="ECO:0000256" key="36">
    <source>
        <dbReference type="ARBA" id="ARBA00047400"/>
    </source>
</evidence>
<comment type="catalytic activity">
    <reaction evidence="51">
        <text>a 2,3-saturated acyl-[ACP] + NADP(+) = a (2E)-enoyl-[ACP] + NADPH + H(+)</text>
        <dbReference type="Rhea" id="RHEA:22564"/>
        <dbReference type="Rhea" id="RHEA-COMP:9925"/>
        <dbReference type="Rhea" id="RHEA-COMP:9926"/>
        <dbReference type="ChEBI" id="CHEBI:15378"/>
        <dbReference type="ChEBI" id="CHEBI:57783"/>
        <dbReference type="ChEBI" id="CHEBI:58349"/>
        <dbReference type="ChEBI" id="CHEBI:78784"/>
        <dbReference type="ChEBI" id="CHEBI:78785"/>
        <dbReference type="EC" id="1.3.1.39"/>
    </reaction>
    <physiologicalReaction direction="right-to-left" evidence="51">
        <dbReference type="Rhea" id="RHEA:22566"/>
    </physiologicalReaction>
</comment>
<organism evidence="68 69">
    <name type="scientific">Mytilus galloprovincialis</name>
    <name type="common">Mediterranean mussel</name>
    <dbReference type="NCBI Taxonomy" id="29158"/>
    <lineage>
        <taxon>Eukaryota</taxon>
        <taxon>Metazoa</taxon>
        <taxon>Spiralia</taxon>
        <taxon>Lophotrochozoa</taxon>
        <taxon>Mollusca</taxon>
        <taxon>Bivalvia</taxon>
        <taxon>Autobranchia</taxon>
        <taxon>Pteriomorphia</taxon>
        <taxon>Mytilida</taxon>
        <taxon>Mytiloidea</taxon>
        <taxon>Mytilidae</taxon>
        <taxon>Mytilinae</taxon>
        <taxon>Mytilus</taxon>
    </lineage>
</organism>
<evidence type="ECO:0000256" key="26">
    <source>
        <dbReference type="ARBA" id="ARBA00023388"/>
    </source>
</evidence>
<dbReference type="InterPro" id="IPR042104">
    <property type="entry name" value="PKS_dehydratase_sf"/>
</dbReference>
<dbReference type="Proteomes" id="UP000596742">
    <property type="component" value="Unassembled WGS sequence"/>
</dbReference>
<keyword evidence="14" id="KW-0276">Fatty acid metabolism</keyword>
<evidence type="ECO:0000256" key="34">
    <source>
        <dbReference type="ARBA" id="ARBA00047300"/>
    </source>
</evidence>
<evidence type="ECO:0000256" key="35">
    <source>
        <dbReference type="ARBA" id="ARBA00047394"/>
    </source>
</evidence>
<dbReference type="SMART" id="SM00829">
    <property type="entry name" value="PKS_ER"/>
    <property type="match status" value="1"/>
</dbReference>
<dbReference type="CDD" id="cd05195">
    <property type="entry name" value="enoyl_red"/>
    <property type="match status" value="1"/>
</dbReference>
<dbReference type="SMART" id="SM00823">
    <property type="entry name" value="PKS_PP"/>
    <property type="match status" value="1"/>
</dbReference>
<comment type="catalytic activity">
    <reaction evidence="27">
        <text>a (3R)-hydroxyacyl-[ACP] = a (2E)-enoyl-[ACP] + H2O</text>
        <dbReference type="Rhea" id="RHEA:13097"/>
        <dbReference type="Rhea" id="RHEA-COMP:9925"/>
        <dbReference type="Rhea" id="RHEA-COMP:9945"/>
        <dbReference type="ChEBI" id="CHEBI:15377"/>
        <dbReference type="ChEBI" id="CHEBI:78784"/>
        <dbReference type="ChEBI" id="CHEBI:78827"/>
        <dbReference type="EC" id="4.2.1.59"/>
    </reaction>
    <physiologicalReaction direction="left-to-right" evidence="27">
        <dbReference type="Rhea" id="RHEA:13098"/>
    </physiologicalReaction>
</comment>
<dbReference type="InterPro" id="IPR029058">
    <property type="entry name" value="AB_hydrolase_fold"/>
</dbReference>
<dbReference type="EMBL" id="UYJE01003034">
    <property type="protein sequence ID" value="VDI15922.1"/>
    <property type="molecule type" value="Genomic_DNA"/>
</dbReference>
<dbReference type="Gene3D" id="3.30.70.3290">
    <property type="match status" value="1"/>
</dbReference>
<dbReference type="InterPro" id="IPR049391">
    <property type="entry name" value="FAS_pseudo-KR"/>
</dbReference>
<evidence type="ECO:0000256" key="61">
    <source>
        <dbReference type="ARBA" id="ARBA00049449"/>
    </source>
</evidence>
<comment type="catalytic activity">
    <reaction evidence="39">
        <text>(2E)-butenoyl-[ACP] + NADPH + H(+) = butanoyl-[ACP] + NADP(+)</text>
        <dbReference type="Rhea" id="RHEA:41812"/>
        <dbReference type="Rhea" id="RHEA-COMP:9627"/>
        <dbReference type="Rhea" id="RHEA-COMP:9628"/>
        <dbReference type="ChEBI" id="CHEBI:15378"/>
        <dbReference type="ChEBI" id="CHEBI:57783"/>
        <dbReference type="ChEBI" id="CHEBI:58349"/>
        <dbReference type="ChEBI" id="CHEBI:78453"/>
        <dbReference type="ChEBI" id="CHEBI:78454"/>
    </reaction>
    <physiologicalReaction direction="left-to-right" evidence="39">
        <dbReference type="Rhea" id="RHEA:41813"/>
    </physiologicalReaction>
</comment>
<dbReference type="Pfam" id="PF00109">
    <property type="entry name" value="ketoacyl-synt"/>
    <property type="match status" value="1"/>
</dbReference>
<evidence type="ECO:0000256" key="46">
    <source>
        <dbReference type="ARBA" id="ARBA00048281"/>
    </source>
</evidence>
<evidence type="ECO:0000256" key="45">
    <source>
        <dbReference type="ARBA" id="ARBA00048051"/>
    </source>
</evidence>
<comment type="catalytic activity">
    <reaction evidence="30">
        <text>(3R)-hydroxyhexadecanoyl-[ACP] = (2E)-hexadecenoyl-[ACP] + H2O</text>
        <dbReference type="Rhea" id="RHEA:41908"/>
        <dbReference type="Rhea" id="RHEA-COMP:9650"/>
        <dbReference type="Rhea" id="RHEA-COMP:9651"/>
        <dbReference type="ChEBI" id="CHEBI:15377"/>
        <dbReference type="ChEBI" id="CHEBI:78480"/>
        <dbReference type="ChEBI" id="CHEBI:78481"/>
    </reaction>
    <physiologicalReaction direction="left-to-right" evidence="30">
        <dbReference type="Rhea" id="RHEA:41909"/>
    </physiologicalReaction>
</comment>
<reference evidence="68" key="1">
    <citation type="submission" date="2018-11" db="EMBL/GenBank/DDBJ databases">
        <authorList>
            <person name="Alioto T."/>
            <person name="Alioto T."/>
        </authorList>
    </citation>
    <scope>NUCLEOTIDE SEQUENCE</scope>
</reference>
<keyword evidence="19" id="KW-0520">NAD</keyword>
<keyword evidence="17" id="KW-0007">Acetylation</keyword>
<dbReference type="GO" id="GO:0031177">
    <property type="term" value="F:phosphopantetheine binding"/>
    <property type="evidence" value="ECO:0007669"/>
    <property type="project" value="InterPro"/>
</dbReference>
<evidence type="ECO:0000256" key="55">
    <source>
        <dbReference type="ARBA" id="ARBA00049019"/>
    </source>
</evidence>
<evidence type="ECO:0000256" key="60">
    <source>
        <dbReference type="ARBA" id="ARBA00049422"/>
    </source>
</evidence>
<dbReference type="Pfam" id="PF00550">
    <property type="entry name" value="PP-binding"/>
    <property type="match status" value="1"/>
</dbReference>
<evidence type="ECO:0000256" key="39">
    <source>
        <dbReference type="ARBA" id="ARBA00047500"/>
    </source>
</evidence>
<evidence type="ECO:0000256" key="5">
    <source>
        <dbReference type="ARBA" id="ARBA00012948"/>
    </source>
</evidence>
<dbReference type="InterPro" id="IPR016036">
    <property type="entry name" value="Malonyl_transacylase_ACP-bd"/>
</dbReference>
<keyword evidence="11 68" id="KW-0808">Transferase</keyword>
<dbReference type="GO" id="GO:0004316">
    <property type="term" value="F:3-oxoacyl-[acyl-carrier-protein] reductase (NADPH) activity"/>
    <property type="evidence" value="ECO:0007669"/>
    <property type="project" value="UniProtKB-EC"/>
</dbReference>
<dbReference type="Gene3D" id="3.40.50.720">
    <property type="entry name" value="NAD(P)-binding Rossmann-like Domain"/>
    <property type="match status" value="1"/>
</dbReference>
<dbReference type="FunFam" id="3.40.366.10:FF:000005">
    <property type="entry name" value="Fatty acid synthase"/>
    <property type="match status" value="1"/>
</dbReference>
<feature type="active site" description="Proton donor; for dehydratase activity" evidence="64">
    <location>
        <position position="1053"/>
    </location>
</feature>
<comment type="catalytic activity">
    <reaction evidence="62">
        <text>(2E)-decenoyl-[ACP] + NADPH + H(+) = decanoyl-[ACP] + NADP(+)</text>
        <dbReference type="Rhea" id="RHEA:41864"/>
        <dbReference type="Rhea" id="RHEA-COMP:9639"/>
        <dbReference type="Rhea" id="RHEA-COMP:9640"/>
        <dbReference type="ChEBI" id="CHEBI:15378"/>
        <dbReference type="ChEBI" id="CHEBI:57783"/>
        <dbReference type="ChEBI" id="CHEBI:58349"/>
        <dbReference type="ChEBI" id="CHEBI:78467"/>
        <dbReference type="ChEBI" id="CHEBI:78468"/>
    </reaction>
    <physiologicalReaction direction="left-to-right" evidence="62">
        <dbReference type="Rhea" id="RHEA:41865"/>
    </physiologicalReaction>
</comment>
<feature type="region of interest" description="C-terminal hotdog fold" evidence="64">
    <location>
        <begin position="1004"/>
        <end position="1133"/>
    </location>
</feature>
<dbReference type="SUPFAM" id="SSF55048">
    <property type="entry name" value="Probable ACP-binding domain of malonyl-CoA ACP transacylase"/>
    <property type="match status" value="1"/>
</dbReference>
<dbReference type="Pfam" id="PF00975">
    <property type="entry name" value="Thioesterase"/>
    <property type="match status" value="1"/>
</dbReference>
<evidence type="ECO:0000256" key="11">
    <source>
        <dbReference type="ARBA" id="ARBA00022679"/>
    </source>
</evidence>
<dbReference type="InterPro" id="IPR013968">
    <property type="entry name" value="PKS_KR"/>
</dbReference>
<comment type="catalytic activity">
    <reaction evidence="35">
        <text>hexanoyl-[ACP] + malonyl-[ACP] + H(+) = 3-oxooctanoyl-[ACP] + holo-[ACP] + CO2</text>
        <dbReference type="Rhea" id="RHEA:41836"/>
        <dbReference type="Rhea" id="RHEA-COMP:9623"/>
        <dbReference type="Rhea" id="RHEA-COMP:9632"/>
        <dbReference type="Rhea" id="RHEA-COMP:9633"/>
        <dbReference type="Rhea" id="RHEA-COMP:9685"/>
        <dbReference type="ChEBI" id="CHEBI:15378"/>
        <dbReference type="ChEBI" id="CHEBI:16526"/>
        <dbReference type="ChEBI" id="CHEBI:64479"/>
        <dbReference type="ChEBI" id="CHEBI:78449"/>
        <dbReference type="ChEBI" id="CHEBI:78459"/>
        <dbReference type="ChEBI" id="CHEBI:78460"/>
    </reaction>
    <physiologicalReaction direction="left-to-right" evidence="35">
        <dbReference type="Rhea" id="RHEA:41837"/>
    </physiologicalReaction>
</comment>
<feature type="domain" description="Carrier" evidence="65">
    <location>
        <begin position="2136"/>
        <end position="2216"/>
    </location>
</feature>
<comment type="catalytic activity">
    <reaction evidence="34">
        <text>3-oxooctadecanoyl-[ACP] + NADPH + H(+) = (3R)-hydroxyoctadecanoyl-[ACP] + NADP(+)</text>
        <dbReference type="Rhea" id="RHEA:41920"/>
        <dbReference type="Rhea" id="RHEA-COMP:9653"/>
        <dbReference type="Rhea" id="RHEA-COMP:9654"/>
        <dbReference type="ChEBI" id="CHEBI:15378"/>
        <dbReference type="ChEBI" id="CHEBI:57783"/>
        <dbReference type="ChEBI" id="CHEBI:58349"/>
        <dbReference type="ChEBI" id="CHEBI:78487"/>
        <dbReference type="ChEBI" id="CHEBI:78488"/>
    </reaction>
    <physiologicalReaction direction="left-to-right" evidence="34">
        <dbReference type="Rhea" id="RHEA:41921"/>
    </physiologicalReaction>
</comment>
<feature type="active site" description="Proton acceptor; for dehydratase activity" evidence="64">
    <location>
        <position position="907"/>
    </location>
</feature>
<dbReference type="Gene3D" id="3.40.366.10">
    <property type="entry name" value="Malonyl-Coenzyme A Acyl Carrier Protein, domain 2"/>
    <property type="match status" value="1"/>
</dbReference>
<dbReference type="SMART" id="SM00827">
    <property type="entry name" value="PKS_AT"/>
    <property type="match status" value="1"/>
</dbReference>
<dbReference type="Pfam" id="PF13602">
    <property type="entry name" value="ADH_zinc_N_2"/>
    <property type="match status" value="1"/>
</dbReference>
<comment type="catalytic activity">
    <reaction evidence="58">
        <text>3-oxododecanoyl-[ACP] + NADPH + H(+) = (3R)-hydroxydodecanoyl-[ACP] + NADP(+)</text>
        <dbReference type="Rhea" id="RHEA:41872"/>
        <dbReference type="Rhea" id="RHEA-COMP:9641"/>
        <dbReference type="Rhea" id="RHEA-COMP:9642"/>
        <dbReference type="ChEBI" id="CHEBI:15378"/>
        <dbReference type="ChEBI" id="CHEBI:57783"/>
        <dbReference type="ChEBI" id="CHEBI:58349"/>
        <dbReference type="ChEBI" id="CHEBI:78469"/>
        <dbReference type="ChEBI" id="CHEBI:78470"/>
    </reaction>
    <physiologicalReaction direction="left-to-right" evidence="58">
        <dbReference type="Rhea" id="RHEA:41873"/>
    </physiologicalReaction>
</comment>
<dbReference type="SUPFAM" id="SSF53335">
    <property type="entry name" value="S-adenosyl-L-methionine-dependent methyltransferases"/>
    <property type="match status" value="1"/>
</dbReference>
<dbReference type="InterPro" id="IPR001227">
    <property type="entry name" value="Ac_transferase_dom_sf"/>
</dbReference>
<evidence type="ECO:0000259" key="65">
    <source>
        <dbReference type="PROSITE" id="PS50075"/>
    </source>
</evidence>
<dbReference type="Pfam" id="PF16197">
    <property type="entry name" value="KAsynt_C_assoc"/>
    <property type="match status" value="1"/>
</dbReference>
<comment type="catalytic activity">
    <reaction evidence="44">
        <text>acetyl-[ACP] + malonyl-[ACP] + H(+) = 3-oxobutanoyl-[ACP] + holo-[ACP] + CO2</text>
        <dbReference type="Rhea" id="RHEA:41800"/>
        <dbReference type="Rhea" id="RHEA-COMP:9621"/>
        <dbReference type="Rhea" id="RHEA-COMP:9623"/>
        <dbReference type="Rhea" id="RHEA-COMP:9625"/>
        <dbReference type="Rhea" id="RHEA-COMP:9685"/>
        <dbReference type="ChEBI" id="CHEBI:15378"/>
        <dbReference type="ChEBI" id="CHEBI:16526"/>
        <dbReference type="ChEBI" id="CHEBI:64479"/>
        <dbReference type="ChEBI" id="CHEBI:78446"/>
        <dbReference type="ChEBI" id="CHEBI:78449"/>
        <dbReference type="ChEBI" id="CHEBI:78450"/>
    </reaction>
    <physiologicalReaction direction="left-to-right" evidence="44">
        <dbReference type="Rhea" id="RHEA:41801"/>
    </physiologicalReaction>
</comment>
<evidence type="ECO:0000256" key="15">
    <source>
        <dbReference type="ARBA" id="ARBA00022857"/>
    </source>
</evidence>
<dbReference type="InterPro" id="IPR049900">
    <property type="entry name" value="PKS_mFAS_DH"/>
</dbReference>
<evidence type="ECO:0000256" key="4">
    <source>
        <dbReference type="ARBA" id="ARBA00012873"/>
    </source>
</evidence>
<dbReference type="Gene3D" id="3.90.180.10">
    <property type="entry name" value="Medium-chain alcohol dehydrogenases, catalytic domain"/>
    <property type="match status" value="1"/>
</dbReference>
<evidence type="ECO:0000256" key="64">
    <source>
        <dbReference type="PROSITE-ProRule" id="PRU01363"/>
    </source>
</evidence>
<evidence type="ECO:0000256" key="14">
    <source>
        <dbReference type="ARBA" id="ARBA00022832"/>
    </source>
</evidence>
<keyword evidence="15" id="KW-0521">NADP</keyword>
<dbReference type="SUPFAM" id="SSF53901">
    <property type="entry name" value="Thiolase-like"/>
    <property type="match status" value="1"/>
</dbReference>
<comment type="catalytic activity">
    <reaction evidence="36">
        <text>a (3R)-hydroxyacyl-[ACP] + NADP(+) = a 3-oxoacyl-[ACP] + NADPH + H(+)</text>
        <dbReference type="Rhea" id="RHEA:17397"/>
        <dbReference type="Rhea" id="RHEA-COMP:9916"/>
        <dbReference type="Rhea" id="RHEA-COMP:9945"/>
        <dbReference type="ChEBI" id="CHEBI:15378"/>
        <dbReference type="ChEBI" id="CHEBI:57783"/>
        <dbReference type="ChEBI" id="CHEBI:58349"/>
        <dbReference type="ChEBI" id="CHEBI:78776"/>
        <dbReference type="ChEBI" id="CHEBI:78827"/>
        <dbReference type="EC" id="1.1.1.100"/>
    </reaction>
    <physiologicalReaction direction="right-to-left" evidence="36">
        <dbReference type="Rhea" id="RHEA:17399"/>
    </physiologicalReaction>
</comment>
<dbReference type="GO" id="GO:0016297">
    <property type="term" value="F:fatty acyl-[ACP] hydrolase activity"/>
    <property type="evidence" value="ECO:0007669"/>
    <property type="project" value="UniProtKB-EC"/>
</dbReference>
<proteinExistence type="predicted"/>
<comment type="catalytic activity">
    <reaction evidence="38">
        <text>tetradecanoyl-[ACP] + malonyl-[ACP] + H(+) = 3-oxohexadecanoyl-[ACP] + holo-[ACP] + CO2</text>
        <dbReference type="Rhea" id="RHEA:41900"/>
        <dbReference type="Rhea" id="RHEA-COMP:9623"/>
        <dbReference type="Rhea" id="RHEA-COMP:9648"/>
        <dbReference type="Rhea" id="RHEA-COMP:9649"/>
        <dbReference type="Rhea" id="RHEA-COMP:9685"/>
        <dbReference type="ChEBI" id="CHEBI:15378"/>
        <dbReference type="ChEBI" id="CHEBI:16526"/>
        <dbReference type="ChEBI" id="CHEBI:64479"/>
        <dbReference type="ChEBI" id="CHEBI:78449"/>
        <dbReference type="ChEBI" id="CHEBI:78477"/>
        <dbReference type="ChEBI" id="CHEBI:78478"/>
    </reaction>
    <physiologicalReaction direction="left-to-right" evidence="38">
        <dbReference type="Rhea" id="RHEA:41901"/>
    </physiologicalReaction>
</comment>
<dbReference type="InterPro" id="IPR014043">
    <property type="entry name" value="Acyl_transferase_dom"/>
</dbReference>
<comment type="catalytic activity">
    <reaction evidence="50">
        <text>3-oxohexanoyl-[ACP] + NADPH + H(+) = (3R)-hydroxyhexanoyl-[ACP] + NADP(+)</text>
        <dbReference type="Rhea" id="RHEA:41824"/>
        <dbReference type="Rhea" id="RHEA-COMP:9629"/>
        <dbReference type="Rhea" id="RHEA-COMP:9630"/>
        <dbReference type="ChEBI" id="CHEBI:15378"/>
        <dbReference type="ChEBI" id="CHEBI:57783"/>
        <dbReference type="ChEBI" id="CHEBI:58349"/>
        <dbReference type="ChEBI" id="CHEBI:78456"/>
        <dbReference type="ChEBI" id="CHEBI:78457"/>
    </reaction>
    <physiologicalReaction direction="left-to-right" evidence="50">
        <dbReference type="Rhea" id="RHEA:41825"/>
    </physiologicalReaction>
</comment>
<dbReference type="Gene3D" id="3.40.47.10">
    <property type="match status" value="1"/>
</dbReference>
<dbReference type="InterPro" id="IPR032821">
    <property type="entry name" value="PKS_assoc"/>
</dbReference>
<evidence type="ECO:0000256" key="54">
    <source>
        <dbReference type="ARBA" id="ARBA00048935"/>
    </source>
</evidence>
<feature type="domain" description="PKS/mFAS DH" evidence="67">
    <location>
        <begin position="873"/>
        <end position="1133"/>
    </location>
</feature>
<evidence type="ECO:0000256" key="40">
    <source>
        <dbReference type="ARBA" id="ARBA00047578"/>
    </source>
</evidence>
<evidence type="ECO:0000256" key="57">
    <source>
        <dbReference type="ARBA" id="ARBA00049171"/>
    </source>
</evidence>
<evidence type="ECO:0000256" key="9">
    <source>
        <dbReference type="ARBA" id="ARBA00022516"/>
    </source>
</evidence>
<evidence type="ECO:0000256" key="3">
    <source>
        <dbReference type="ARBA" id="ARBA00012480"/>
    </source>
</evidence>
<evidence type="ECO:0000256" key="16">
    <source>
        <dbReference type="ARBA" id="ARBA00022898"/>
    </source>
</evidence>
<dbReference type="SUPFAM" id="SSF50129">
    <property type="entry name" value="GroES-like"/>
    <property type="match status" value="1"/>
</dbReference>
<dbReference type="InterPro" id="IPR020807">
    <property type="entry name" value="PKS_DH"/>
</dbReference>
<dbReference type="Pfam" id="PF21149">
    <property type="entry name" value="FAS_pseudo-KR"/>
    <property type="match status" value="1"/>
</dbReference>
<keyword evidence="18" id="KW-0560">Oxidoreductase</keyword>
<evidence type="ECO:0000256" key="37">
    <source>
        <dbReference type="ARBA" id="ARBA00047440"/>
    </source>
</evidence>
<comment type="catalytic activity">
    <reaction evidence="52">
        <text>holo-[ACP] + acetyl-CoA = acetyl-[ACP] + CoA</text>
        <dbReference type="Rhea" id="RHEA:41788"/>
        <dbReference type="Rhea" id="RHEA-COMP:9621"/>
        <dbReference type="Rhea" id="RHEA-COMP:9685"/>
        <dbReference type="ChEBI" id="CHEBI:57287"/>
        <dbReference type="ChEBI" id="CHEBI:57288"/>
        <dbReference type="ChEBI" id="CHEBI:64479"/>
        <dbReference type="ChEBI" id="CHEBI:78446"/>
        <dbReference type="EC" id="2.3.1.38"/>
    </reaction>
    <physiologicalReaction direction="left-to-right" evidence="52">
        <dbReference type="Rhea" id="RHEA:41789"/>
    </physiologicalReaction>
</comment>
<dbReference type="InterPro" id="IPR018201">
    <property type="entry name" value="Ketoacyl_synth_AS"/>
</dbReference>
<evidence type="ECO:0000256" key="50">
    <source>
        <dbReference type="ARBA" id="ARBA00048571"/>
    </source>
</evidence>
<gene>
    <name evidence="68" type="ORF">MGAL_10B081010</name>
</gene>
<evidence type="ECO:0000256" key="21">
    <source>
        <dbReference type="ARBA" id="ARBA00023160"/>
    </source>
</evidence>
<dbReference type="GO" id="GO:0004313">
    <property type="term" value="F:[acyl-carrier-protein] S-acetyltransferase activity"/>
    <property type="evidence" value="ECO:0007669"/>
    <property type="project" value="UniProtKB-EC"/>
</dbReference>
<comment type="catalytic activity">
    <reaction evidence="25">
        <text>(3R)-hydroxyhexanoyl-[ACP] = (2E)-hexenoyl-[ACP] + H2O</text>
        <dbReference type="Rhea" id="RHEA:41828"/>
        <dbReference type="Rhea" id="RHEA-COMP:9630"/>
        <dbReference type="Rhea" id="RHEA-COMP:9631"/>
        <dbReference type="ChEBI" id="CHEBI:15377"/>
        <dbReference type="ChEBI" id="CHEBI:78457"/>
        <dbReference type="ChEBI" id="CHEBI:78458"/>
    </reaction>
    <physiologicalReaction direction="left-to-right" evidence="25">
        <dbReference type="Rhea" id="RHEA:41829"/>
    </physiologicalReaction>
</comment>
<keyword evidence="16" id="KW-0663">Pyridoxal phosphate</keyword>
<keyword evidence="69" id="KW-1185">Reference proteome</keyword>
<comment type="catalytic activity">
    <reaction evidence="37">
        <text>3-oxodecanoyl-[ACP] + NADPH + H(+) = (3R)-hydroxydecanoyl-[ACP] + NADP(+)</text>
        <dbReference type="Rhea" id="RHEA:41856"/>
        <dbReference type="Rhea" id="RHEA-COMP:9637"/>
        <dbReference type="Rhea" id="RHEA-COMP:9638"/>
        <dbReference type="ChEBI" id="CHEBI:15378"/>
        <dbReference type="ChEBI" id="CHEBI:57783"/>
        <dbReference type="ChEBI" id="CHEBI:58349"/>
        <dbReference type="ChEBI" id="CHEBI:78464"/>
        <dbReference type="ChEBI" id="CHEBI:78466"/>
    </reaction>
    <physiologicalReaction direction="left-to-right" evidence="37">
        <dbReference type="Rhea" id="RHEA:41857"/>
    </physiologicalReaction>
</comment>
<comment type="catalytic activity">
    <reaction evidence="26">
        <text>(3R)-hydroxydecanoyl-[ACP] = (2E)-decenoyl-[ACP] + H2O</text>
        <dbReference type="Rhea" id="RHEA:41860"/>
        <dbReference type="Rhea" id="RHEA-COMP:9638"/>
        <dbReference type="Rhea" id="RHEA-COMP:9639"/>
        <dbReference type="ChEBI" id="CHEBI:15377"/>
        <dbReference type="ChEBI" id="CHEBI:78466"/>
        <dbReference type="ChEBI" id="CHEBI:78467"/>
    </reaction>
    <physiologicalReaction direction="left-to-right" evidence="26">
        <dbReference type="Rhea" id="RHEA:41861"/>
    </physiologicalReaction>
</comment>
<evidence type="ECO:0000256" key="59">
    <source>
        <dbReference type="ARBA" id="ARBA00049414"/>
    </source>
</evidence>
<comment type="catalytic activity">
    <reaction evidence="55">
        <text>(2E)-octadecenoyl-[ACP] + NADPH + H(+) = octadecanoyl-[ACP] + NADP(+)</text>
        <dbReference type="Rhea" id="RHEA:41928"/>
        <dbReference type="Rhea" id="RHEA-COMP:9655"/>
        <dbReference type="Rhea" id="RHEA-COMP:9656"/>
        <dbReference type="ChEBI" id="CHEBI:15378"/>
        <dbReference type="ChEBI" id="CHEBI:57783"/>
        <dbReference type="ChEBI" id="CHEBI:58349"/>
        <dbReference type="ChEBI" id="CHEBI:78489"/>
        <dbReference type="ChEBI" id="CHEBI:78495"/>
    </reaction>
    <physiologicalReaction direction="left-to-right" evidence="55">
        <dbReference type="Rhea" id="RHEA:41929"/>
    </physiologicalReaction>
</comment>
<evidence type="ECO:0000256" key="12">
    <source>
        <dbReference type="ARBA" id="ARBA00022799"/>
    </source>
</evidence>
<dbReference type="InterPro" id="IPR020841">
    <property type="entry name" value="PKS_Beta-ketoAc_synthase_dom"/>
</dbReference>
<evidence type="ECO:0000256" key="43">
    <source>
        <dbReference type="ARBA" id="ARBA00047953"/>
    </source>
</evidence>
<dbReference type="InterPro" id="IPR011032">
    <property type="entry name" value="GroES-like_sf"/>
</dbReference>
<dbReference type="InterPro" id="IPR029063">
    <property type="entry name" value="SAM-dependent_MTases_sf"/>
</dbReference>
<evidence type="ECO:0000256" key="17">
    <source>
        <dbReference type="ARBA" id="ARBA00022990"/>
    </source>
</evidence>
<evidence type="ECO:0000259" key="67">
    <source>
        <dbReference type="PROSITE" id="PS52019"/>
    </source>
</evidence>
<dbReference type="PANTHER" id="PTHR43775:SF7">
    <property type="entry name" value="FATTY ACID SYNTHASE"/>
    <property type="match status" value="1"/>
</dbReference>
<sequence length="2506" mass="276700">MPARVPDDAPHIGEEENTNFATFIPDISHQETTTDDVVISGISCRLPESDNIEEFRQHLINKDDMVTDDERRWPKGLYGLPPRNGKLKDITKFDAAFFGVHPKQANSMDPQLRLLLEVTYESIIDAGVNPDTIRGSKTGVFIGCSASEAHDAWSCDPEKTVGYSMTGCTRSMFANRLSFFFDFKGPSFAIDTACSSSLLAMDQALHSIRQGHCDSAIVGGCNLCLKPTTSLQFQKLGMLSPEGTCKSFDASGDGYCRSEGVVAIYLQKQNIAKRIYSTIVNSKTNSDGSKEQGITFPSGYVQKQLLNDVYSEACIDPALVEYVEAHGTGTKAGDPQELNAICDVFCKDRSTPLLIGSIKSNMGHPEPASGLAAVTKLIIGMEDKQMPANLHYESPNTDIPGLTDGRLEVVTERTPLNGGLVAVNSFGFGGSNVHAVLKPNVDRDTNACDLSKRLFLYSSRTKQGLEKILSSAEEQSKDIHFHSLLNGSRNCNHMYRGFSVLNAENKIQEIQSVPQDEKRPVWFVFAGMGTQWCGMGKMMMVVPKFKKSILKSDGVLRVYGVELYKLLTEGTEDDFNDTINSFVGIAAIQVALVDVILAMGINPDGIVGHSVGELGCAYADGSLTSEEAVLAAYWRGRCIKEAKLPPGGMAAVGLSWEEARLQCPPGVVPACHNSEDTVTVSGPAAAVSEFVKELKGRQIFAKEVNSSGVAFHSYYMAQTAPTLKSALLNIIVPKPRSKKWISSSIPESNWHSDLAKYSSAEYHVNNLVSPVLFQEALKHVPHNAVVIEIAPHCLLQAILKRSLGPKCTFVGLMKRGHQDNVEFFLTSLGKCFLNGVNMDPLKLCNPVKFPVPKGTPMISPLVGWDHEVSWDVPAAEDFPTGTSGSHGGATYEIDISLNSPDNYLIGHTIEGRVLFPATGYLVLAWRSLAKMKGYVYNEMPVKFENVNIYRATILPSEGKVKLKVNIMESSGSFEITEGDTLVCSGIISVLSAPVETVDRNQEEDLPLTSSDVYKELRLRGYDYGPDFRGILRTNIAGDTGELLWNGNWVSYIDTMLQMSILGVSDGCLRLPTRITAMSVDPTIQENHVYQTNDGHSVTFVKIDKDLNTCSSGGVEILGLHATVAPRRHQQAEPVLEEYCFVPYTCNNLIDNDLQKYINSCSAYAVNRLMVRCNNKLNHSKIDAVKIFLEQLENGNFMSENVAEFEQLDGDLYLKLRSIFEELDDSGMENGHLDSEVDMSSLMSHPEILKPCLDIVIENSLSHSFNILEVGASRRSMYDNIVPLVNSQPMINVAYSVADKKGNEMENSEHELDFVEWDITSNPPSDLKKVDILVARNVLHKKSNIAKTLSNLSSAITGNGFILIEEVTNNFPIAFSVDNLWQDVLQIDDERSCYCYCSEQQWCKIFKDAGYEIIFKRSCHLSTLFLIRVSRNVIRDEVKEVHVEDLNGSWFNTMKQEVINVQEKNLWMLVNSEPLNGIMGMFNCLKQEPGGEKLRCIFNCDKTKLDVSVENETFNQLIQKDLMVNVYKNGQWGTFRHLPMKKEIFHNKKPCQHAYINVQTKGDLSSLTWIESPLKFYRGDDSKYLCHVHYAALNFRDVMLATGRLPADAIPGDLAAQDCILGMEVSGVDETGKRVMGLVPAKGLATTIDVSKKFLWSVPDTWSLDDAATVPVVYTTAYYALVVRGRIKPGNRVLIHSGSGGVGQAAISIALHHGCEVFTSVGSAEKKAYLQQRFPQLSDKHFTNSRSTDFASHIMKVTKGKGVDVILNSLSEEKLQASIRILAQHGRFLEIGKFDLSNNTPLGMAVFLKNISFHGILLDALFEDDNQDWLEVSQLLTKGIQSGAVRPLKSTVFSNTQVEEAFRFMAQGKHIGKVLIKVQDESTNTTYPVIPALSRSYCDQNKSYIITGGLGGFGLELSQWLIDRGARNLVLTSRSGVKTGYQARKLEKWRRKGINVMISSRDIVDKLAATKLIEESTKLGPVGGVFHLAMVLQDGFLENLTKDNFDAVCKPKVSGTINLDKATRQLCNNSLDWFVVFSSVSCGRGNAGQSNYGYANSVMERICEDRKENGFPGLAIQWGAIGDVGVVLETMGTNDTVIGGTLPQRMNSCLNVLDQFLNQSKPVVSSFVPAEKQLKNVSSSNAQGNLVEAVCHILGVKDPSSIKADTSLGDLGLDSLMGIEVKQTLERDFDISLSMREIRQLTIAKLKEFASPSGTSDKYGKEQSPDSQRNYIHRFNMDSLVPTESLVLMKKVEGSSKTIFLVHPIEGDITSLQEVASHMTCTVYGLQCTKDVPVESVSAMASYYIQQLKVVQPKGPYFIGGYSFGTMVAMEMTLQMESEHIVAHLYLLDGSHTFVSTHTGAHRNAKTIDNQNAVETAALMAFLEMFLPGQNTEVFQKLLAQPDTDNRMQLASEILMATKLFKSQDDIKMAARGFLQRLIISEMYRLNGLIKCEVTLLKAGTNSNDTATEDYGVQQVCEKKIAIHKVQGDHETFVRGDNSRITASHIK</sequence>
<evidence type="ECO:0000256" key="31">
    <source>
        <dbReference type="ARBA" id="ARBA00023402"/>
    </source>
</evidence>
<dbReference type="Pfam" id="PF00698">
    <property type="entry name" value="Acyl_transf_1"/>
    <property type="match status" value="1"/>
</dbReference>
<dbReference type="Gene3D" id="3.10.129.110">
    <property type="entry name" value="Polyketide synthase dehydratase"/>
    <property type="match status" value="1"/>
</dbReference>
<dbReference type="SMART" id="SM00826">
    <property type="entry name" value="PKS_DH"/>
    <property type="match status" value="1"/>
</dbReference>
<feature type="region of interest" description="N-terminal hotdog fold" evidence="64">
    <location>
        <begin position="873"/>
        <end position="994"/>
    </location>
</feature>
<evidence type="ECO:0000256" key="44">
    <source>
        <dbReference type="ARBA" id="ARBA00047961"/>
    </source>
</evidence>
<comment type="catalytic activity">
    <reaction evidence="56">
        <text>decanoyl-[ACP] + malonyl-[ACP] + H(+) = 3-oxododecanoyl-[ACP] + holo-[ACP] + CO2</text>
        <dbReference type="Rhea" id="RHEA:41868"/>
        <dbReference type="Rhea" id="RHEA-COMP:9623"/>
        <dbReference type="Rhea" id="RHEA-COMP:9640"/>
        <dbReference type="Rhea" id="RHEA-COMP:9641"/>
        <dbReference type="Rhea" id="RHEA-COMP:9685"/>
        <dbReference type="ChEBI" id="CHEBI:15378"/>
        <dbReference type="ChEBI" id="CHEBI:16526"/>
        <dbReference type="ChEBI" id="CHEBI:64479"/>
        <dbReference type="ChEBI" id="CHEBI:78449"/>
        <dbReference type="ChEBI" id="CHEBI:78468"/>
        <dbReference type="ChEBI" id="CHEBI:78469"/>
    </reaction>
    <physiologicalReaction direction="left-to-right" evidence="56">
        <dbReference type="Rhea" id="RHEA:41869"/>
    </physiologicalReaction>
</comment>
<dbReference type="GO" id="GO:0004315">
    <property type="term" value="F:3-oxoacyl-[acyl-carrier-protein] synthase activity"/>
    <property type="evidence" value="ECO:0007669"/>
    <property type="project" value="UniProtKB-EC"/>
</dbReference>
<dbReference type="Pfam" id="PF08659">
    <property type="entry name" value="KR"/>
    <property type="match status" value="1"/>
</dbReference>
<dbReference type="Pfam" id="PF21089">
    <property type="entry name" value="PKS_DH_N"/>
    <property type="match status" value="1"/>
</dbReference>
<evidence type="ECO:0000256" key="1">
    <source>
        <dbReference type="ARBA" id="ARBA00005189"/>
    </source>
</evidence>
<evidence type="ECO:0000256" key="2">
    <source>
        <dbReference type="ARBA" id="ARBA00012004"/>
    </source>
</evidence>
<keyword evidence="20" id="KW-0443">Lipid metabolism</keyword>
<evidence type="ECO:0000256" key="19">
    <source>
        <dbReference type="ARBA" id="ARBA00023027"/>
    </source>
</evidence>
<evidence type="ECO:0000256" key="23">
    <source>
        <dbReference type="ARBA" id="ARBA00023332"/>
    </source>
</evidence>
<evidence type="ECO:0000256" key="10">
    <source>
        <dbReference type="ARBA" id="ARBA00022553"/>
    </source>
</evidence>
<dbReference type="PANTHER" id="PTHR43775">
    <property type="entry name" value="FATTY ACID SYNTHASE"/>
    <property type="match status" value="1"/>
</dbReference>
<dbReference type="PROSITE" id="PS52004">
    <property type="entry name" value="KS3_2"/>
    <property type="match status" value="1"/>
</dbReference>
<evidence type="ECO:0000256" key="8">
    <source>
        <dbReference type="ARBA" id="ARBA00022450"/>
    </source>
</evidence>
<evidence type="ECO:0000256" key="47">
    <source>
        <dbReference type="ARBA" id="ARBA00048289"/>
    </source>
</evidence>
<evidence type="ECO:0000256" key="6">
    <source>
        <dbReference type="ARBA" id="ARBA00013191"/>
    </source>
</evidence>
<comment type="catalytic activity">
    <reaction evidence="33">
        <text>acetyl-CoA + n malonyl-CoA + 2n NADPH + 2n H(+) = a long-chain fatty acid + (n+1) CoA + n CO2 + 2n NADP(+).</text>
        <dbReference type="EC" id="2.3.1.85"/>
    </reaction>
</comment>
<dbReference type="EC" id="2.3.1.41" evidence="6"/>
<evidence type="ECO:0000256" key="56">
    <source>
        <dbReference type="ARBA" id="ARBA00049109"/>
    </source>
</evidence>
<evidence type="ECO:0000256" key="51">
    <source>
        <dbReference type="ARBA" id="ARBA00048650"/>
    </source>
</evidence>
<dbReference type="SUPFAM" id="SSF51735">
    <property type="entry name" value="NAD(P)-binding Rossmann-fold domains"/>
    <property type="match status" value="2"/>
</dbReference>
<dbReference type="InterPro" id="IPR016035">
    <property type="entry name" value="Acyl_Trfase/lysoPLipase"/>
</dbReference>
<dbReference type="EC" id="2.3.1.85" evidence="4"/>
<dbReference type="GO" id="GO:0006633">
    <property type="term" value="P:fatty acid biosynthetic process"/>
    <property type="evidence" value="ECO:0007669"/>
    <property type="project" value="UniProtKB-UniPathway"/>
</dbReference>
<dbReference type="InterPro" id="IPR014030">
    <property type="entry name" value="Ketoacyl_synth_N"/>
</dbReference>
<dbReference type="InterPro" id="IPR009081">
    <property type="entry name" value="PP-bd_ACP"/>
</dbReference>
<dbReference type="CDD" id="cd00833">
    <property type="entry name" value="PKS"/>
    <property type="match status" value="1"/>
</dbReference>
<dbReference type="PROSITE" id="PS50075">
    <property type="entry name" value="CARRIER"/>
    <property type="match status" value="1"/>
</dbReference>
<dbReference type="EC" id="3.1.2.14" evidence="3"/>
<dbReference type="UniPathway" id="UPA00094"/>
<evidence type="ECO:0000256" key="29">
    <source>
        <dbReference type="ARBA" id="ARBA00023399"/>
    </source>
</evidence>
<comment type="catalytic activity">
    <reaction evidence="63">
        <text>octanoyl-[ACP] + malonyl-[ACP] + H(+) = 3-oxodecanoyl-[ACP] + holo-[ACP] + CO2</text>
        <dbReference type="Rhea" id="RHEA:41852"/>
        <dbReference type="Rhea" id="RHEA-COMP:9623"/>
        <dbReference type="Rhea" id="RHEA-COMP:9636"/>
        <dbReference type="Rhea" id="RHEA-COMP:9637"/>
        <dbReference type="Rhea" id="RHEA-COMP:9685"/>
        <dbReference type="ChEBI" id="CHEBI:15378"/>
        <dbReference type="ChEBI" id="CHEBI:16526"/>
        <dbReference type="ChEBI" id="CHEBI:64479"/>
        <dbReference type="ChEBI" id="CHEBI:78449"/>
        <dbReference type="ChEBI" id="CHEBI:78463"/>
        <dbReference type="ChEBI" id="CHEBI:78464"/>
    </reaction>
    <physiologicalReaction direction="left-to-right" evidence="63">
        <dbReference type="Rhea" id="RHEA:41853"/>
    </physiologicalReaction>
</comment>
<evidence type="ECO:0000256" key="49">
    <source>
        <dbReference type="ARBA" id="ARBA00048506"/>
    </source>
</evidence>
<dbReference type="SUPFAM" id="SSF47336">
    <property type="entry name" value="ACP-like"/>
    <property type="match status" value="1"/>
</dbReference>
<comment type="catalytic activity">
    <reaction evidence="23">
        <text>(3R)-hydroxyoctanoyl-[ACP] = (2E)-octenoyl-[ACP] + H2O</text>
        <dbReference type="Rhea" id="RHEA:41844"/>
        <dbReference type="Rhea" id="RHEA-COMP:9634"/>
        <dbReference type="Rhea" id="RHEA-COMP:9635"/>
        <dbReference type="ChEBI" id="CHEBI:15377"/>
        <dbReference type="ChEBI" id="CHEBI:78461"/>
        <dbReference type="ChEBI" id="CHEBI:78462"/>
    </reaction>
    <physiologicalReaction direction="left-to-right" evidence="23">
        <dbReference type="Rhea" id="RHEA:41845"/>
    </physiologicalReaction>
</comment>
<protein>
    <recommendedName>
        <fullName evidence="7">Fatty acid synthase</fullName>
        <ecNumber evidence="5">1.1.1.100</ecNumber>
        <ecNumber evidence="2">1.3.1.39</ecNumber>
        <ecNumber evidence="6">2.3.1.41</ecNumber>
        <ecNumber evidence="4">2.3.1.85</ecNumber>
        <ecNumber evidence="3">3.1.2.14</ecNumber>
    </recommendedName>
</protein>
<evidence type="ECO:0000256" key="22">
    <source>
        <dbReference type="ARBA" id="ARBA00023268"/>
    </source>
</evidence>
<keyword evidence="22" id="KW-0511">Multifunctional enzyme</keyword>
<accession>A0A8B6DAK4</accession>
<comment type="pathway">
    <text evidence="1">Lipid metabolism.</text>
</comment>
<comment type="catalytic activity">
    <reaction evidence="41">
        <text>(2E)-hexadecenoyl-[ACP] + NADPH + H(+) = hexadecanoyl-[ACP] + NADP(+)</text>
        <dbReference type="Rhea" id="RHEA:41912"/>
        <dbReference type="Rhea" id="RHEA-COMP:9651"/>
        <dbReference type="Rhea" id="RHEA-COMP:9652"/>
        <dbReference type="ChEBI" id="CHEBI:15378"/>
        <dbReference type="ChEBI" id="CHEBI:57783"/>
        <dbReference type="ChEBI" id="CHEBI:58349"/>
        <dbReference type="ChEBI" id="CHEBI:78481"/>
        <dbReference type="ChEBI" id="CHEBI:78483"/>
    </reaction>
    <physiologicalReaction direction="left-to-right" evidence="41">
        <dbReference type="Rhea" id="RHEA:41913"/>
    </physiologicalReaction>
</comment>
<keyword evidence="9" id="KW-0444">Lipid biosynthesis</keyword>
<comment type="catalytic activity">
    <reaction evidence="24">
        <text>(3R)-hydroxydodecanoyl-[ACP] = (2E)-dodecenoyl-[ACP] + H2O</text>
        <dbReference type="Rhea" id="RHEA:41876"/>
        <dbReference type="Rhea" id="RHEA-COMP:9642"/>
        <dbReference type="Rhea" id="RHEA-COMP:9643"/>
        <dbReference type="ChEBI" id="CHEBI:15377"/>
        <dbReference type="ChEBI" id="CHEBI:78470"/>
        <dbReference type="ChEBI" id="CHEBI:78472"/>
    </reaction>
    <physiologicalReaction direction="left-to-right" evidence="24">
        <dbReference type="Rhea" id="RHEA:41877"/>
    </physiologicalReaction>
</comment>
<comment type="catalytic activity">
    <reaction evidence="46">
        <text>(2E)-dodecenoyl-[ACP] + NADPH + H(+) = dodecanoyl-[ACP] + NADP(+)</text>
        <dbReference type="Rhea" id="RHEA:41880"/>
        <dbReference type="Rhea" id="RHEA-COMP:9643"/>
        <dbReference type="Rhea" id="RHEA-COMP:9644"/>
        <dbReference type="ChEBI" id="CHEBI:15378"/>
        <dbReference type="ChEBI" id="CHEBI:57783"/>
        <dbReference type="ChEBI" id="CHEBI:58349"/>
        <dbReference type="ChEBI" id="CHEBI:65264"/>
        <dbReference type="ChEBI" id="CHEBI:78472"/>
    </reaction>
    <physiologicalReaction direction="left-to-right" evidence="46">
        <dbReference type="Rhea" id="RHEA:41881"/>
    </physiologicalReaction>
</comment>
<comment type="catalytic activity">
    <reaction evidence="45">
        <text>hexadecanoyl-[ACP] + malonyl-[ACP] + H(+) = 3-oxooctadecanoyl-[ACP] + holo-[ACP] + CO2</text>
        <dbReference type="Rhea" id="RHEA:41916"/>
        <dbReference type="Rhea" id="RHEA-COMP:9623"/>
        <dbReference type="Rhea" id="RHEA-COMP:9652"/>
        <dbReference type="Rhea" id="RHEA-COMP:9653"/>
        <dbReference type="Rhea" id="RHEA-COMP:9685"/>
        <dbReference type="ChEBI" id="CHEBI:15378"/>
        <dbReference type="ChEBI" id="CHEBI:16526"/>
        <dbReference type="ChEBI" id="CHEBI:64479"/>
        <dbReference type="ChEBI" id="CHEBI:78449"/>
        <dbReference type="ChEBI" id="CHEBI:78483"/>
        <dbReference type="ChEBI" id="CHEBI:78487"/>
    </reaction>
    <physiologicalReaction direction="left-to-right" evidence="45">
        <dbReference type="Rhea" id="RHEA:41917"/>
    </physiologicalReaction>
</comment>
<dbReference type="FunFam" id="3.90.180.10:FF:000015">
    <property type="entry name" value="Fatty acid synthase"/>
    <property type="match status" value="1"/>
</dbReference>